<accession>A0A151UIK4</accession>
<dbReference type="Proteomes" id="UP000075243">
    <property type="component" value="Unassembled WGS sequence"/>
</dbReference>
<protein>
    <submittedName>
        <fullName evidence="1">Uncharacterized protein</fullName>
    </submittedName>
</protein>
<comment type="caution">
    <text evidence="1">The sequence shown here is derived from an EMBL/GenBank/DDBJ whole genome shotgun (WGS) entry which is preliminary data.</text>
</comment>
<keyword evidence="2" id="KW-1185">Reference proteome</keyword>
<dbReference type="AlphaFoldDB" id="A0A151UIK4"/>
<reference evidence="1" key="1">
    <citation type="journal article" date="2012" name="Nat. Biotechnol.">
        <title>Draft genome sequence of pigeonpea (Cajanus cajan), an orphan legume crop of resource-poor farmers.</title>
        <authorList>
            <person name="Varshney R.K."/>
            <person name="Chen W."/>
            <person name="Li Y."/>
            <person name="Bharti A.K."/>
            <person name="Saxena R.K."/>
            <person name="Schlueter J.A."/>
            <person name="Donoghue M.T."/>
            <person name="Azam S."/>
            <person name="Fan G."/>
            <person name="Whaley A.M."/>
            <person name="Farmer A.D."/>
            <person name="Sheridan J."/>
            <person name="Iwata A."/>
            <person name="Tuteja R."/>
            <person name="Penmetsa R.V."/>
            <person name="Wu W."/>
            <person name="Upadhyaya H.D."/>
            <person name="Yang S.P."/>
            <person name="Shah T."/>
            <person name="Saxena K.B."/>
            <person name="Michael T."/>
            <person name="McCombie W.R."/>
            <person name="Yang B."/>
            <person name="Zhang G."/>
            <person name="Yang H."/>
            <person name="Wang J."/>
            <person name="Spillane C."/>
            <person name="Cook D.R."/>
            <person name="May G.D."/>
            <person name="Xu X."/>
            <person name="Jackson S.A."/>
        </authorList>
    </citation>
    <scope>NUCLEOTIDE SEQUENCE [LARGE SCALE GENOMIC DNA]</scope>
</reference>
<organism evidence="1 2">
    <name type="scientific">Cajanus cajan</name>
    <name type="common">Pigeon pea</name>
    <name type="synonym">Cajanus indicus</name>
    <dbReference type="NCBI Taxonomy" id="3821"/>
    <lineage>
        <taxon>Eukaryota</taxon>
        <taxon>Viridiplantae</taxon>
        <taxon>Streptophyta</taxon>
        <taxon>Embryophyta</taxon>
        <taxon>Tracheophyta</taxon>
        <taxon>Spermatophyta</taxon>
        <taxon>Magnoliopsida</taxon>
        <taxon>eudicotyledons</taxon>
        <taxon>Gunneridae</taxon>
        <taxon>Pentapetalae</taxon>
        <taxon>rosids</taxon>
        <taxon>fabids</taxon>
        <taxon>Fabales</taxon>
        <taxon>Fabaceae</taxon>
        <taxon>Papilionoideae</taxon>
        <taxon>50 kb inversion clade</taxon>
        <taxon>NPAAA clade</taxon>
        <taxon>indigoferoid/millettioid clade</taxon>
        <taxon>Phaseoleae</taxon>
        <taxon>Cajanus</taxon>
    </lineage>
</organism>
<proteinExistence type="predicted"/>
<dbReference type="EMBL" id="AGCT01070809">
    <property type="protein sequence ID" value="KYP79153.1"/>
    <property type="molecule type" value="Genomic_DNA"/>
</dbReference>
<sequence>MLFDHYLTIRQWSSKIVAFEVGEDKTLVWVCFPGLGIVFNDESVLLTIVSTIGRPIKVDLNTLNPKPL</sequence>
<name>A0A151UIK4_CAJCA</name>
<evidence type="ECO:0000313" key="1">
    <source>
        <dbReference type="EMBL" id="KYP79153.1"/>
    </source>
</evidence>
<dbReference type="Gramene" id="C.cajan_48300.t">
    <property type="protein sequence ID" value="C.cajan_48300.t.cds1"/>
    <property type="gene ID" value="C.cajan_48300"/>
</dbReference>
<evidence type="ECO:0000313" key="2">
    <source>
        <dbReference type="Proteomes" id="UP000075243"/>
    </source>
</evidence>
<gene>
    <name evidence="1" type="ORF">KK1_050679</name>
</gene>